<protein>
    <submittedName>
        <fullName evidence="2">GNAT family N-acetyltransferase</fullName>
    </submittedName>
</protein>
<evidence type="ECO:0000259" key="1">
    <source>
        <dbReference type="PROSITE" id="PS51186"/>
    </source>
</evidence>
<gene>
    <name evidence="2" type="ORF">EJ997_03105</name>
</gene>
<dbReference type="Gene3D" id="3.40.630.30">
    <property type="match status" value="1"/>
</dbReference>
<name>A0A3S9PVW9_9ACTO</name>
<dbReference type="InterPro" id="IPR016181">
    <property type="entry name" value="Acyl_CoA_acyltransferase"/>
</dbReference>
<dbReference type="InterPro" id="IPR000182">
    <property type="entry name" value="GNAT_dom"/>
</dbReference>
<dbReference type="PROSITE" id="PS51186">
    <property type="entry name" value="GNAT"/>
    <property type="match status" value="1"/>
</dbReference>
<dbReference type="AlphaFoldDB" id="A0A3S9PVW9"/>
<dbReference type="KEGG" id="flh:EJ997_03105"/>
<evidence type="ECO:0000313" key="2">
    <source>
        <dbReference type="EMBL" id="AZQ76478.1"/>
    </source>
</evidence>
<feature type="domain" description="N-acetyltransferase" evidence="1">
    <location>
        <begin position="177"/>
        <end position="319"/>
    </location>
</feature>
<dbReference type="GO" id="GO:0016747">
    <property type="term" value="F:acyltransferase activity, transferring groups other than amino-acyl groups"/>
    <property type="evidence" value="ECO:0007669"/>
    <property type="project" value="InterPro"/>
</dbReference>
<dbReference type="Pfam" id="PF00583">
    <property type="entry name" value="Acetyltransf_1"/>
    <property type="match status" value="1"/>
</dbReference>
<dbReference type="SUPFAM" id="SSF55729">
    <property type="entry name" value="Acyl-CoA N-acyltransferases (Nat)"/>
    <property type="match status" value="1"/>
</dbReference>
<reference evidence="2 3" key="1">
    <citation type="submission" date="2018-12" db="EMBL/GenBank/DDBJ databases">
        <title>Complete genome sequence of Flaviflexus sp. H23T48.</title>
        <authorList>
            <person name="Bae J.-W."/>
            <person name="Lee J.-Y."/>
        </authorList>
    </citation>
    <scope>NUCLEOTIDE SEQUENCE [LARGE SCALE GENOMIC DNA]</scope>
    <source>
        <strain evidence="2 3">H23T48</strain>
    </source>
</reference>
<dbReference type="OrthoDB" id="3267868at2"/>
<dbReference type="Proteomes" id="UP000280344">
    <property type="component" value="Chromosome"/>
</dbReference>
<keyword evidence="3" id="KW-1185">Reference proteome</keyword>
<accession>A0A3S9PVW9</accession>
<keyword evidence="2" id="KW-0808">Transferase</keyword>
<evidence type="ECO:0000313" key="3">
    <source>
        <dbReference type="Proteomes" id="UP000280344"/>
    </source>
</evidence>
<organism evidence="2 3">
    <name type="scientific">Flaviflexus ciconiae</name>
    <dbReference type="NCBI Taxonomy" id="2496867"/>
    <lineage>
        <taxon>Bacteria</taxon>
        <taxon>Bacillati</taxon>
        <taxon>Actinomycetota</taxon>
        <taxon>Actinomycetes</taxon>
        <taxon>Actinomycetales</taxon>
        <taxon>Actinomycetaceae</taxon>
        <taxon>Flaviflexus</taxon>
    </lineage>
</organism>
<dbReference type="EMBL" id="CP034593">
    <property type="protein sequence ID" value="AZQ76478.1"/>
    <property type="molecule type" value="Genomic_DNA"/>
</dbReference>
<sequence length="319" mass="35681">MPRHPLRPNSVRKLAWMPSPRPRMKSPMPRRPRQRIQLTDHGSVNRGVLEDRGFAMADHGGRGTQPLHRRRPEHAVVLTAAKPLKDFDDLLVREKEHEFVRMLAIGEPDAVNTSLDRVREQAAEGNLAALPGRGALPAPSRAMLQSNTHDGLADRHRDWLGPHIGNRWDFFYSDSPLPTPKGDEFVARLDLPTWRAEIERVVSASNPTTSALRDLDDLTWYGYIDGNLLGGAMGVERLPNADGTNGSHFAGLGTDPELQGNGIGGAVMAGTINRELDEVEIVSFGMWSWNDRARMLYRRLEITEGYSYVTHSREPLPEQ</sequence>
<proteinExistence type="predicted"/>